<dbReference type="GO" id="GO:0009073">
    <property type="term" value="P:aromatic amino acid family biosynthetic process"/>
    <property type="evidence" value="ECO:0007669"/>
    <property type="project" value="UniProtKB-KW"/>
</dbReference>
<feature type="binding site" evidence="7">
    <location>
        <position position="57"/>
    </location>
    <ligand>
        <name>substrate</name>
    </ligand>
</feature>
<feature type="binding site" evidence="7">
    <location>
        <position position="15"/>
    </location>
    <ligand>
        <name>Mg(2+)</name>
        <dbReference type="ChEBI" id="CHEBI:18420"/>
    </ligand>
</feature>
<dbReference type="PANTHER" id="PTHR21087">
    <property type="entry name" value="SHIKIMATE KINASE"/>
    <property type="match status" value="1"/>
</dbReference>
<dbReference type="InterPro" id="IPR031322">
    <property type="entry name" value="Shikimate/glucono_kinase"/>
</dbReference>
<dbReference type="GO" id="GO:0004765">
    <property type="term" value="F:shikimate kinase activity"/>
    <property type="evidence" value="ECO:0007669"/>
    <property type="project" value="UniProtKB-UniRule"/>
</dbReference>
<dbReference type="Proteomes" id="UP000301475">
    <property type="component" value="Chromosome"/>
</dbReference>
<evidence type="ECO:0000313" key="9">
    <source>
        <dbReference type="Proteomes" id="UP000301475"/>
    </source>
</evidence>
<keyword evidence="7" id="KW-0479">Metal-binding</keyword>
<dbReference type="PANTHER" id="PTHR21087:SF16">
    <property type="entry name" value="SHIKIMATE KINASE 1, CHLOROPLASTIC"/>
    <property type="match status" value="1"/>
</dbReference>
<dbReference type="GO" id="GO:0009423">
    <property type="term" value="P:chorismate biosynthetic process"/>
    <property type="evidence" value="ECO:0007669"/>
    <property type="project" value="UniProtKB-UniRule"/>
</dbReference>
<evidence type="ECO:0000256" key="4">
    <source>
        <dbReference type="ARBA" id="ARBA00022777"/>
    </source>
</evidence>
<evidence type="ECO:0000313" key="8">
    <source>
        <dbReference type="EMBL" id="QCT07052.1"/>
    </source>
</evidence>
<evidence type="ECO:0000256" key="3">
    <source>
        <dbReference type="ARBA" id="ARBA00022741"/>
    </source>
</evidence>
<dbReference type="InterPro" id="IPR000623">
    <property type="entry name" value="Shikimate_kinase/TSH1"/>
</dbReference>
<keyword evidence="1 7" id="KW-0028">Amino-acid biosynthesis</keyword>
<evidence type="ECO:0000256" key="7">
    <source>
        <dbReference type="HAMAP-Rule" id="MF_00109"/>
    </source>
</evidence>
<keyword evidence="3 7" id="KW-0547">Nucleotide-binding</keyword>
<comment type="function">
    <text evidence="7">Catalyzes the specific phosphorylation of the 3-hydroxyl group of shikimic acid using ATP as a cosubstrate.</text>
</comment>
<evidence type="ECO:0000256" key="6">
    <source>
        <dbReference type="ARBA" id="ARBA00023141"/>
    </source>
</evidence>
<keyword evidence="9" id="KW-1185">Reference proteome</keyword>
<organism evidence="8 9">
    <name type="scientific">Ruminococcus bovis</name>
    <dbReference type="NCBI Taxonomy" id="2564099"/>
    <lineage>
        <taxon>Bacteria</taxon>
        <taxon>Bacillati</taxon>
        <taxon>Bacillota</taxon>
        <taxon>Clostridia</taxon>
        <taxon>Eubacteriales</taxon>
        <taxon>Oscillospiraceae</taxon>
        <taxon>Ruminococcus</taxon>
    </lineage>
</organism>
<gene>
    <name evidence="7" type="primary">aroK</name>
    <name evidence="8" type="ORF">E5Z56_06590</name>
</gene>
<evidence type="ECO:0000256" key="1">
    <source>
        <dbReference type="ARBA" id="ARBA00022605"/>
    </source>
</evidence>
<dbReference type="EMBL" id="CP039381">
    <property type="protein sequence ID" value="QCT07052.1"/>
    <property type="molecule type" value="Genomic_DNA"/>
</dbReference>
<accession>A0A4P8XWJ0</accession>
<protein>
    <recommendedName>
        <fullName evidence="7">Shikimate kinase</fullName>
        <shortName evidence="7">SK</shortName>
        <ecNumber evidence="7">2.7.1.71</ecNumber>
    </recommendedName>
</protein>
<name>A0A4P8XWJ0_9FIRM</name>
<dbReference type="SUPFAM" id="SSF52540">
    <property type="entry name" value="P-loop containing nucleoside triphosphate hydrolases"/>
    <property type="match status" value="1"/>
</dbReference>
<dbReference type="InterPro" id="IPR027417">
    <property type="entry name" value="P-loop_NTPase"/>
</dbReference>
<keyword evidence="2 7" id="KW-0808">Transferase</keyword>
<evidence type="ECO:0000256" key="5">
    <source>
        <dbReference type="ARBA" id="ARBA00022840"/>
    </source>
</evidence>
<feature type="binding site" evidence="7">
    <location>
        <position position="33"/>
    </location>
    <ligand>
        <name>substrate</name>
    </ligand>
</feature>
<dbReference type="GO" id="GO:0005829">
    <property type="term" value="C:cytosol"/>
    <property type="evidence" value="ECO:0007669"/>
    <property type="project" value="TreeGrafter"/>
</dbReference>
<dbReference type="Pfam" id="PF01202">
    <property type="entry name" value="SKI"/>
    <property type="match status" value="1"/>
</dbReference>
<dbReference type="GO" id="GO:0005524">
    <property type="term" value="F:ATP binding"/>
    <property type="evidence" value="ECO:0007669"/>
    <property type="project" value="UniProtKB-UniRule"/>
</dbReference>
<dbReference type="RefSeq" id="WP_138157116.1">
    <property type="nucleotide sequence ID" value="NZ_CP039381.1"/>
</dbReference>
<dbReference type="AlphaFoldDB" id="A0A4P8XWJ0"/>
<keyword evidence="7" id="KW-0963">Cytoplasm</keyword>
<feature type="binding site" evidence="7">
    <location>
        <position position="117"/>
    </location>
    <ligand>
        <name>ATP</name>
        <dbReference type="ChEBI" id="CHEBI:30616"/>
    </ligand>
</feature>
<feature type="binding site" evidence="7">
    <location>
        <begin position="11"/>
        <end position="16"/>
    </location>
    <ligand>
        <name>ATP</name>
        <dbReference type="ChEBI" id="CHEBI:30616"/>
    </ligand>
</feature>
<dbReference type="EC" id="2.7.1.71" evidence="7"/>
<dbReference type="GO" id="GO:0000287">
    <property type="term" value="F:magnesium ion binding"/>
    <property type="evidence" value="ECO:0007669"/>
    <property type="project" value="UniProtKB-UniRule"/>
</dbReference>
<dbReference type="OrthoDB" id="9800332at2"/>
<comment type="subcellular location">
    <subcellularLocation>
        <location evidence="7">Cytoplasm</location>
    </subcellularLocation>
</comment>
<dbReference type="GO" id="GO:0008652">
    <property type="term" value="P:amino acid biosynthetic process"/>
    <property type="evidence" value="ECO:0007669"/>
    <property type="project" value="UniProtKB-KW"/>
</dbReference>
<keyword evidence="6 7" id="KW-0057">Aromatic amino acid biosynthesis</keyword>
<comment type="cofactor">
    <cofactor evidence="7">
        <name>Mg(2+)</name>
        <dbReference type="ChEBI" id="CHEBI:18420"/>
    </cofactor>
    <text evidence="7">Binds 1 Mg(2+) ion per subunit.</text>
</comment>
<comment type="catalytic activity">
    <reaction evidence="7">
        <text>shikimate + ATP = 3-phosphoshikimate + ADP + H(+)</text>
        <dbReference type="Rhea" id="RHEA:13121"/>
        <dbReference type="ChEBI" id="CHEBI:15378"/>
        <dbReference type="ChEBI" id="CHEBI:30616"/>
        <dbReference type="ChEBI" id="CHEBI:36208"/>
        <dbReference type="ChEBI" id="CHEBI:145989"/>
        <dbReference type="ChEBI" id="CHEBI:456216"/>
        <dbReference type="EC" id="2.7.1.71"/>
    </reaction>
</comment>
<keyword evidence="7" id="KW-0460">Magnesium</keyword>
<dbReference type="Gene3D" id="3.40.50.300">
    <property type="entry name" value="P-loop containing nucleotide triphosphate hydrolases"/>
    <property type="match status" value="1"/>
</dbReference>
<comment type="caution">
    <text evidence="7">Lacks conserved residue(s) required for the propagation of feature annotation.</text>
</comment>
<dbReference type="HAMAP" id="MF_00109">
    <property type="entry name" value="Shikimate_kinase"/>
    <property type="match status" value="1"/>
</dbReference>
<dbReference type="PRINTS" id="PR01100">
    <property type="entry name" value="SHIKIMTKNASE"/>
</dbReference>
<comment type="subunit">
    <text evidence="7">Monomer.</text>
</comment>
<dbReference type="CDD" id="cd00464">
    <property type="entry name" value="SK"/>
    <property type="match status" value="1"/>
</dbReference>
<reference evidence="8 9" key="1">
    <citation type="submission" date="2019-04" db="EMBL/GenBank/DDBJ databases">
        <authorList>
            <person name="Embree M."/>
            <person name="Gaffney J.R."/>
        </authorList>
    </citation>
    <scope>NUCLEOTIDE SEQUENCE [LARGE SCALE GENOMIC DNA]</scope>
    <source>
        <strain evidence="8 9">JE7A12</strain>
    </source>
</reference>
<comment type="pathway">
    <text evidence="7">Metabolic intermediate biosynthesis; chorismate biosynthesis; chorismate from D-erythrose 4-phosphate and phosphoenolpyruvate: step 5/7.</text>
</comment>
<dbReference type="UniPathway" id="UPA00053">
    <property type="reaction ID" value="UER00088"/>
</dbReference>
<feature type="binding site" evidence="7">
    <location>
        <position position="79"/>
    </location>
    <ligand>
        <name>substrate</name>
    </ligand>
</feature>
<proteinExistence type="inferred from homology"/>
<comment type="similarity">
    <text evidence="7">Belongs to the shikimate kinase family.</text>
</comment>
<keyword evidence="4 7" id="KW-0418">Kinase</keyword>
<keyword evidence="5 7" id="KW-0067">ATP-binding</keyword>
<sequence>MKNIILCGFMGCGKTTVGENLKKKSGMNLIDTDAYIEETEGMTISKIFEKYGESYFRDLEYKACKELSKKSGIIISTGGGALTFQRNVDVLKENGTIVLIDVPLEVLKERLKNDTTRPLLQRPDKDKAMKELYEKRMPLYKNASDVVINGDNSPLKVASDILNAVK</sequence>
<feature type="binding site" evidence="7">
    <location>
        <position position="136"/>
    </location>
    <ligand>
        <name>substrate</name>
    </ligand>
</feature>
<dbReference type="KEGG" id="ruj:E5Z56_06590"/>
<evidence type="ECO:0000256" key="2">
    <source>
        <dbReference type="ARBA" id="ARBA00022679"/>
    </source>
</evidence>